<dbReference type="GO" id="GO:0000287">
    <property type="term" value="F:magnesium ion binding"/>
    <property type="evidence" value="ECO:0007669"/>
    <property type="project" value="InterPro"/>
</dbReference>
<evidence type="ECO:0000256" key="1">
    <source>
        <dbReference type="ARBA" id="ARBA00004173"/>
    </source>
</evidence>
<evidence type="ECO:0000313" key="5">
    <source>
        <dbReference type="Proteomes" id="UP000799640"/>
    </source>
</evidence>
<dbReference type="Pfam" id="PF13500">
    <property type="entry name" value="AAA_26"/>
    <property type="match status" value="1"/>
</dbReference>
<dbReference type="InterPro" id="IPR027417">
    <property type="entry name" value="P-loop_NTPase"/>
</dbReference>
<accession>A0A6G1I9T9</accession>
<gene>
    <name evidence="4" type="ORF">EJ06DRAFT_540496</name>
</gene>
<dbReference type="SUPFAM" id="SSF53383">
    <property type="entry name" value="PLP-dependent transferases"/>
    <property type="match status" value="1"/>
</dbReference>
<organism evidence="4 5">
    <name type="scientific">Trichodelitschia bisporula</name>
    <dbReference type="NCBI Taxonomy" id="703511"/>
    <lineage>
        <taxon>Eukaryota</taxon>
        <taxon>Fungi</taxon>
        <taxon>Dikarya</taxon>
        <taxon>Ascomycota</taxon>
        <taxon>Pezizomycotina</taxon>
        <taxon>Dothideomycetes</taxon>
        <taxon>Dothideomycetes incertae sedis</taxon>
        <taxon>Phaeotrichales</taxon>
        <taxon>Phaeotrichaceae</taxon>
        <taxon>Trichodelitschia</taxon>
    </lineage>
</organism>
<dbReference type="EMBL" id="ML996687">
    <property type="protein sequence ID" value="KAF2405073.1"/>
    <property type="molecule type" value="Genomic_DNA"/>
</dbReference>
<dbReference type="GO" id="GO:0009102">
    <property type="term" value="P:biotin biosynthetic process"/>
    <property type="evidence" value="ECO:0007669"/>
    <property type="project" value="UniProtKB-UniPathway"/>
</dbReference>
<comment type="subcellular location">
    <subcellularLocation>
        <location evidence="1">Mitochondrion</location>
    </subcellularLocation>
</comment>
<keyword evidence="5" id="KW-1185">Reference proteome</keyword>
<dbReference type="InterPro" id="IPR004472">
    <property type="entry name" value="DTB_synth_BioD"/>
</dbReference>
<dbReference type="InterPro" id="IPR049704">
    <property type="entry name" value="Aminotrans_3_PPA_site"/>
</dbReference>
<keyword evidence="2" id="KW-0032">Aminotransferase</keyword>
<proteinExistence type="inferred from homology"/>
<dbReference type="SUPFAM" id="SSF52540">
    <property type="entry name" value="P-loop containing nucleoside triphosphate hydrolases"/>
    <property type="match status" value="1"/>
</dbReference>
<keyword evidence="3" id="KW-0808">Transferase</keyword>
<dbReference type="GO" id="GO:0005524">
    <property type="term" value="F:ATP binding"/>
    <property type="evidence" value="ECO:0007669"/>
    <property type="project" value="InterPro"/>
</dbReference>
<dbReference type="InterPro" id="IPR015421">
    <property type="entry name" value="PyrdxlP-dep_Trfase_major"/>
</dbReference>
<dbReference type="GO" id="GO:0030170">
    <property type="term" value="F:pyridoxal phosphate binding"/>
    <property type="evidence" value="ECO:0007669"/>
    <property type="project" value="InterPro"/>
</dbReference>
<evidence type="ECO:0000313" key="4">
    <source>
        <dbReference type="EMBL" id="KAF2405073.1"/>
    </source>
</evidence>
<dbReference type="CDD" id="cd03109">
    <property type="entry name" value="DTBS"/>
    <property type="match status" value="1"/>
</dbReference>
<dbReference type="Proteomes" id="UP000799640">
    <property type="component" value="Unassembled WGS sequence"/>
</dbReference>
<dbReference type="PANTHER" id="PTHR42684">
    <property type="entry name" value="ADENOSYLMETHIONINE-8-AMINO-7-OXONONANOATE AMINOTRANSFERASE"/>
    <property type="match status" value="1"/>
</dbReference>
<evidence type="ECO:0000256" key="3">
    <source>
        <dbReference type="ARBA" id="ARBA00022679"/>
    </source>
</evidence>
<dbReference type="FunFam" id="3.90.1150.10:FF:000080">
    <property type="entry name" value="Bifunctional dethiobiotin synthetase/adenosylmethionine-8-amino-7-oxononanoate aminotransferase"/>
    <property type="match status" value="1"/>
</dbReference>
<dbReference type="GO" id="GO:0005739">
    <property type="term" value="C:mitochondrion"/>
    <property type="evidence" value="ECO:0007669"/>
    <property type="project" value="UniProtKB-SubCell"/>
</dbReference>
<evidence type="ECO:0000256" key="2">
    <source>
        <dbReference type="ARBA" id="ARBA00022576"/>
    </source>
</evidence>
<dbReference type="GO" id="GO:0004015">
    <property type="term" value="F:adenosylmethionine-8-amino-7-oxononanoate transaminase activity"/>
    <property type="evidence" value="ECO:0007669"/>
    <property type="project" value="TreeGrafter"/>
</dbReference>
<dbReference type="InterPro" id="IPR015424">
    <property type="entry name" value="PyrdxlP-dep_Trfase"/>
</dbReference>
<dbReference type="HAMAP" id="MF_00336">
    <property type="entry name" value="BioD"/>
    <property type="match status" value="1"/>
</dbReference>
<dbReference type="Gene3D" id="3.40.640.10">
    <property type="entry name" value="Type I PLP-dependent aspartate aminotransferase-like (Major domain)"/>
    <property type="match status" value="1"/>
</dbReference>
<dbReference type="Pfam" id="PF00202">
    <property type="entry name" value="Aminotran_3"/>
    <property type="match status" value="2"/>
</dbReference>
<dbReference type="UniPathway" id="UPA00078"/>
<dbReference type="OrthoDB" id="425114at2759"/>
<dbReference type="AlphaFoldDB" id="A0A6G1I9T9"/>
<reference evidence="4" key="1">
    <citation type="journal article" date="2020" name="Stud. Mycol.">
        <title>101 Dothideomycetes genomes: a test case for predicting lifestyles and emergence of pathogens.</title>
        <authorList>
            <person name="Haridas S."/>
            <person name="Albert R."/>
            <person name="Binder M."/>
            <person name="Bloem J."/>
            <person name="Labutti K."/>
            <person name="Salamov A."/>
            <person name="Andreopoulos B."/>
            <person name="Baker S."/>
            <person name="Barry K."/>
            <person name="Bills G."/>
            <person name="Bluhm B."/>
            <person name="Cannon C."/>
            <person name="Castanera R."/>
            <person name="Culley D."/>
            <person name="Daum C."/>
            <person name="Ezra D."/>
            <person name="Gonzalez J."/>
            <person name="Henrissat B."/>
            <person name="Kuo A."/>
            <person name="Liang C."/>
            <person name="Lipzen A."/>
            <person name="Lutzoni F."/>
            <person name="Magnuson J."/>
            <person name="Mondo S."/>
            <person name="Nolan M."/>
            <person name="Ohm R."/>
            <person name="Pangilinan J."/>
            <person name="Park H.-J."/>
            <person name="Ramirez L."/>
            <person name="Alfaro M."/>
            <person name="Sun H."/>
            <person name="Tritt A."/>
            <person name="Yoshinaga Y."/>
            <person name="Zwiers L.-H."/>
            <person name="Turgeon B."/>
            <person name="Goodwin S."/>
            <person name="Spatafora J."/>
            <person name="Crous P."/>
            <person name="Grigoriev I."/>
        </authorList>
    </citation>
    <scope>NUCLEOTIDE SEQUENCE</scope>
    <source>
        <strain evidence="4">CBS 262.69</strain>
    </source>
</reference>
<name>A0A6G1I9T9_9PEZI</name>
<protein>
    <submittedName>
        <fullName evidence="4">Onanonoxo-7-onima-8-eninoihtemlysoneda</fullName>
    </submittedName>
</protein>
<dbReference type="PROSITE" id="PS00600">
    <property type="entry name" value="AA_TRANSFER_CLASS_3"/>
    <property type="match status" value="1"/>
</dbReference>
<sequence>MRVGPGLWPRLRAVQVYGANTNVGKTLVSTLLVKAARERRNWRTWYLKPVSTGPLDEADNSHIARHAPTVPSRTLFQFRTPVSPHLAVRLESTSLGDAPILSGVHAELTRYAAAGPGFALVETAGGVLSPAPSGSLQADVYRPLRLPVLLVADHALGGIATSISAFESLHVRGYDVTSVVLIQDEEYRNAEYLTEYFADRGIATTGIPPPPARLPDSNSDAESLGKYYEQVSASPAIDGVLQGIEDEHEARLARLGTMAEEAHKSIWYPFTQHQGRKAEDILVIDSAYGDDFAALTPTAAPSLLQPTFDGSASWWTQGLGHGSPALSLAAAHAAGRYGHVMFAGAVHEPALALAQLLLTHHANPRLSRVFYTDNGSAGMEVAVKMGLRAACARYGWDHTAKKVEILGLKGGYHGDTMGVMDAAEPSTYNARVEWYTPRGYWFEFPQVKMRDGKWVVESPAGLEGIFGPPREFGSLGEVFELQTRDASAYEKYITATLKDLRDQSRTFGALVLEPVVLGAGGMYFADPLFQHALINTIRRNPTLISATAPPPTSDPEDWTGLPIIFDEIFTGLYRLGHFNTSALLQAEPDIIANAKLLTGGLVPLCTTAASESIFEAFLSADKASALLHGHSYTAHAVGCAVAVESVKMLMGLERTWGGYREDWGGGKVWSMWSRGFVEQVSRLKRVDYAAAMGSVFVVALKDEEGAGYNSNASADVQRRLMEGTGGYRIHNRVLGNVLYLMASETSTPDTLAEVQRCLLEALEA</sequence>
<dbReference type="InterPro" id="IPR005814">
    <property type="entry name" value="Aminotrans_3"/>
</dbReference>
<dbReference type="GO" id="GO:0004141">
    <property type="term" value="F:dethiobiotin synthase activity"/>
    <property type="evidence" value="ECO:0007669"/>
    <property type="project" value="InterPro"/>
</dbReference>
<dbReference type="Gene3D" id="3.40.50.300">
    <property type="entry name" value="P-loop containing nucleotide triphosphate hydrolases"/>
    <property type="match status" value="1"/>
</dbReference>
<dbReference type="PANTHER" id="PTHR42684:SF3">
    <property type="entry name" value="ADENOSYLMETHIONINE-8-AMINO-7-OXONONANOATE AMINOTRANSFERASE"/>
    <property type="match status" value="1"/>
</dbReference>